<organism evidence="3 4">
    <name type="scientific">Draconibacterium orientale</name>
    <dbReference type="NCBI Taxonomy" id="1168034"/>
    <lineage>
        <taxon>Bacteria</taxon>
        <taxon>Pseudomonadati</taxon>
        <taxon>Bacteroidota</taxon>
        <taxon>Bacteroidia</taxon>
        <taxon>Marinilabiliales</taxon>
        <taxon>Prolixibacteraceae</taxon>
        <taxon>Draconibacterium</taxon>
    </lineage>
</organism>
<dbReference type="SUPFAM" id="SSF52402">
    <property type="entry name" value="Adenine nucleotide alpha hydrolases-like"/>
    <property type="match status" value="2"/>
</dbReference>
<sequence length="367" mass="41260">MSEKLVTIVVLPLARAHILKMRLEEKGIKCELEDVHLIEGAATSTVRVKILENDLNEAFKEVDLLLGLKAGKQKKVSKPGQILVPIDFSPVSEKAVEMAFNIAEHLNAKLVIMHSYISPVRFSIPYGDIYPYDTTLLKQTEDAEEEANQQFKNFLAPLVSSIGPEKWEKVNPEYIVKPGYAEEDILAFANEQPTRLIVIGRGGDKTWPGTVGSVTADVMYNASVPVLVIPENMDPKPVEQFKEVLYATNFDEKDFNALDKLMNIVKSYDLRVVCAHVGLPDEYGWDIARLEGMKDILHKKYANKEFECKLIMGNNVLDTLESTIKNDPVDILALTTHKRGMISRLFNPSLARKMVFHAEIPLLVFHA</sequence>
<dbReference type="InterPro" id="IPR006015">
    <property type="entry name" value="Universal_stress_UspA"/>
</dbReference>
<evidence type="ECO:0000256" key="1">
    <source>
        <dbReference type="ARBA" id="ARBA00008791"/>
    </source>
</evidence>
<feature type="domain" description="UspA" evidence="2">
    <location>
        <begin position="81"/>
        <end position="230"/>
    </location>
</feature>
<proteinExistence type="inferred from homology"/>
<reference evidence="3 4" key="1">
    <citation type="submission" date="2016-10" db="EMBL/GenBank/DDBJ databases">
        <authorList>
            <person name="de Groot N.N."/>
        </authorList>
    </citation>
    <scope>NUCLEOTIDE SEQUENCE [LARGE SCALE GENOMIC DNA]</scope>
    <source>
        <strain evidence="3 4">DSM 25947</strain>
    </source>
</reference>
<dbReference type="EMBL" id="FOHT01000002">
    <property type="protein sequence ID" value="SES84513.1"/>
    <property type="molecule type" value="Genomic_DNA"/>
</dbReference>
<name>A0A1H9ZS76_9BACT</name>
<evidence type="ECO:0000313" key="3">
    <source>
        <dbReference type="EMBL" id="SES84513.1"/>
    </source>
</evidence>
<dbReference type="AlphaFoldDB" id="A0A1H9ZS76"/>
<dbReference type="PANTHER" id="PTHR46268:SF6">
    <property type="entry name" value="UNIVERSAL STRESS PROTEIN UP12"/>
    <property type="match status" value="1"/>
</dbReference>
<dbReference type="Gene3D" id="3.40.50.620">
    <property type="entry name" value="HUPs"/>
    <property type="match status" value="2"/>
</dbReference>
<accession>A0A1H9ZS76</accession>
<dbReference type="InterPro" id="IPR014729">
    <property type="entry name" value="Rossmann-like_a/b/a_fold"/>
</dbReference>
<dbReference type="PANTHER" id="PTHR46268">
    <property type="entry name" value="STRESS RESPONSE PROTEIN NHAX"/>
    <property type="match status" value="1"/>
</dbReference>
<dbReference type="OrthoDB" id="9788959at2"/>
<protein>
    <submittedName>
        <fullName evidence="3">Nucleotide-binding universal stress protein, UspA family</fullName>
    </submittedName>
</protein>
<evidence type="ECO:0000313" key="4">
    <source>
        <dbReference type="Proteomes" id="UP000181981"/>
    </source>
</evidence>
<dbReference type="Pfam" id="PF00582">
    <property type="entry name" value="Usp"/>
    <property type="match status" value="2"/>
</dbReference>
<dbReference type="Proteomes" id="UP000181981">
    <property type="component" value="Unassembled WGS sequence"/>
</dbReference>
<gene>
    <name evidence="3" type="ORF">SAMN05444285_102252</name>
</gene>
<dbReference type="RefSeq" id="WP_038557425.1">
    <property type="nucleotide sequence ID" value="NZ_FOHT01000002.1"/>
</dbReference>
<dbReference type="PRINTS" id="PR01438">
    <property type="entry name" value="UNVRSLSTRESS"/>
</dbReference>
<evidence type="ECO:0000259" key="2">
    <source>
        <dbReference type="Pfam" id="PF00582"/>
    </source>
</evidence>
<dbReference type="InterPro" id="IPR006016">
    <property type="entry name" value="UspA"/>
</dbReference>
<comment type="similarity">
    <text evidence="1">Belongs to the universal stress protein A family.</text>
</comment>
<dbReference type="CDD" id="cd00293">
    <property type="entry name" value="USP-like"/>
    <property type="match status" value="2"/>
</dbReference>
<feature type="domain" description="UspA" evidence="2">
    <location>
        <begin position="241"/>
        <end position="366"/>
    </location>
</feature>